<organism evidence="2 3">
    <name type="scientific">Liquorilactobacillus uvarum DSM 19971</name>
    <dbReference type="NCBI Taxonomy" id="1423812"/>
    <lineage>
        <taxon>Bacteria</taxon>
        <taxon>Bacillati</taxon>
        <taxon>Bacillota</taxon>
        <taxon>Bacilli</taxon>
        <taxon>Lactobacillales</taxon>
        <taxon>Lactobacillaceae</taxon>
        <taxon>Liquorilactobacillus</taxon>
    </lineage>
</organism>
<accession>A0A0R1PIV4</accession>
<dbReference type="EMBL" id="AZEG01000111">
    <property type="protein sequence ID" value="KRL32076.1"/>
    <property type="molecule type" value="Genomic_DNA"/>
</dbReference>
<reference evidence="2 3" key="1">
    <citation type="journal article" date="2015" name="Genome Announc.">
        <title>Expanding the biotechnology potential of lactobacilli through comparative genomics of 213 strains and associated genera.</title>
        <authorList>
            <person name="Sun Z."/>
            <person name="Harris H.M."/>
            <person name="McCann A."/>
            <person name="Guo C."/>
            <person name="Argimon S."/>
            <person name="Zhang W."/>
            <person name="Yang X."/>
            <person name="Jeffery I.B."/>
            <person name="Cooney J.C."/>
            <person name="Kagawa T.F."/>
            <person name="Liu W."/>
            <person name="Song Y."/>
            <person name="Salvetti E."/>
            <person name="Wrobel A."/>
            <person name="Rasinkangas P."/>
            <person name="Parkhill J."/>
            <person name="Rea M.C."/>
            <person name="O'Sullivan O."/>
            <person name="Ritari J."/>
            <person name="Douillard F.P."/>
            <person name="Paul Ross R."/>
            <person name="Yang R."/>
            <person name="Briner A.E."/>
            <person name="Felis G.E."/>
            <person name="de Vos W.M."/>
            <person name="Barrangou R."/>
            <person name="Klaenhammer T.R."/>
            <person name="Caufield P.W."/>
            <person name="Cui Y."/>
            <person name="Zhang H."/>
            <person name="O'Toole P.W."/>
        </authorList>
    </citation>
    <scope>NUCLEOTIDE SEQUENCE [LARGE SCALE GENOMIC DNA]</scope>
    <source>
        <strain evidence="2 3">DSM 19971</strain>
    </source>
</reference>
<dbReference type="OrthoDB" id="9816036at2"/>
<sequence>MFYRGQSGDYEGTNNVASIFRTKTNGASTDEYSFTNEYMRRFADIFNNLENNFSRLSYMQHFGLPTRLLDVTTNPLVALYFACQPSSYPMGMVTSFISNVVQPNNTKSSSFSFYNSRSDTVEVLSTLALMAEDKKCTIFNKIEHFKNEMVASRILCK</sequence>
<proteinExistence type="predicted"/>
<dbReference type="AlphaFoldDB" id="A0A0R1PIV4"/>
<keyword evidence="3" id="KW-1185">Reference proteome</keyword>
<dbReference type="InterPro" id="IPR014966">
    <property type="entry name" value="FRG-dom"/>
</dbReference>
<name>A0A0R1PIV4_9LACO</name>
<evidence type="ECO:0000259" key="1">
    <source>
        <dbReference type="SMART" id="SM00901"/>
    </source>
</evidence>
<dbReference type="Proteomes" id="UP000051155">
    <property type="component" value="Unassembled WGS sequence"/>
</dbReference>
<dbReference type="Pfam" id="PF08867">
    <property type="entry name" value="FRG"/>
    <property type="match status" value="1"/>
</dbReference>
<feature type="domain" description="FRG" evidence="1">
    <location>
        <begin position="2"/>
        <end position="94"/>
    </location>
</feature>
<dbReference type="SMART" id="SM00901">
    <property type="entry name" value="FRG"/>
    <property type="match status" value="1"/>
</dbReference>
<evidence type="ECO:0000313" key="2">
    <source>
        <dbReference type="EMBL" id="KRL32076.1"/>
    </source>
</evidence>
<evidence type="ECO:0000313" key="3">
    <source>
        <dbReference type="Proteomes" id="UP000051155"/>
    </source>
</evidence>
<dbReference type="STRING" id="1423812.FD20_GL000399"/>
<protein>
    <recommendedName>
        <fullName evidence="1">FRG domain-containing protein</fullName>
    </recommendedName>
</protein>
<comment type="caution">
    <text evidence="2">The sequence shown here is derived from an EMBL/GenBank/DDBJ whole genome shotgun (WGS) entry which is preliminary data.</text>
</comment>
<gene>
    <name evidence="2" type="ORF">FD20_GL000399</name>
</gene>
<dbReference type="PATRIC" id="fig|1423812.3.peg.412"/>